<comment type="caution">
    <text evidence="15">The sequence shown here is derived from an EMBL/GenBank/DDBJ whole genome shotgun (WGS) entry which is preliminary data.</text>
</comment>
<name>A0AAQ4DU99_AMBAM</name>
<dbReference type="CDD" id="cd11055">
    <property type="entry name" value="CYP3A-like"/>
    <property type="match status" value="1"/>
</dbReference>
<keyword evidence="16" id="KW-1185">Reference proteome</keyword>
<dbReference type="PRINTS" id="PR00463">
    <property type="entry name" value="EP450I"/>
</dbReference>
<dbReference type="GO" id="GO:0020037">
    <property type="term" value="F:heme binding"/>
    <property type="evidence" value="ECO:0007669"/>
    <property type="project" value="InterPro"/>
</dbReference>
<evidence type="ECO:0000256" key="6">
    <source>
        <dbReference type="ARBA" id="ARBA00022723"/>
    </source>
</evidence>
<evidence type="ECO:0000256" key="13">
    <source>
        <dbReference type="RuleBase" id="RU000461"/>
    </source>
</evidence>
<evidence type="ECO:0000256" key="11">
    <source>
        <dbReference type="ARBA" id="ARBA00043906"/>
    </source>
</evidence>
<sequence length="556" mass="63553">MPVCPLYETSYLYAPQTLPMRTCMDLIIESHRSCASKLTENSMLLTAAIFAIIATPFLAVLIWRWRHFSYFKNLGIPGPKPSLIWGNIREYHSMETYKVLDKWFQEYGDIFGFYNGDVPFIALKDLSFIEFVFVRNFQNFVDRGFLVITDQKHAVLGRSVMHESSPEWKRIRSVVAHSFSAAKLKQMMHSLEEETDILLRFVDKHADTGTEVNMRSRYEELSMDYMARGAFGLDERFFGNAEQHPLVDVTKNAFRGLMTGPFHIIGQSTTMFGRLTGPIHWLTSVLGQFSFEALMRETTKIVQLRRNNPSLRRPDMLQNLLDAECHGQAVGQDETTGEAGAFKHRAMTPQEVEVNAATLFASGYETTSTALSYVTFTLAKYPDVQEKVRREIMDAVSDSGSLDYDTVTRKLKYLGQVLNETLRIFPPSLSSISRQAKFDFEYNGMKFKAGTCFMCSPYLLHMEAQFWPKPHKFNPDRFSPENATDLKKIAHAPFGIGPRNCVGKRLAVFEIKYTLARLLQKYRLELGASQEGSMEMEAFCFLSAPARGPWIVFHKL</sequence>
<comment type="cofactor">
    <cofactor evidence="1 12">
        <name>heme</name>
        <dbReference type="ChEBI" id="CHEBI:30413"/>
    </cofactor>
</comment>
<keyword evidence="6 12" id="KW-0479">Metal-binding</keyword>
<dbReference type="Pfam" id="PF00067">
    <property type="entry name" value="p450"/>
    <property type="match status" value="1"/>
</dbReference>
<accession>A0AAQ4DU99</accession>
<dbReference type="GO" id="GO:0008395">
    <property type="term" value="F:steroid hydroxylase activity"/>
    <property type="evidence" value="ECO:0007669"/>
    <property type="project" value="TreeGrafter"/>
</dbReference>
<evidence type="ECO:0000256" key="12">
    <source>
        <dbReference type="PIRSR" id="PIRSR602401-1"/>
    </source>
</evidence>
<dbReference type="FunFam" id="1.10.630.10:FF:000182">
    <property type="entry name" value="Cytochrome P450 3A4"/>
    <property type="match status" value="1"/>
</dbReference>
<keyword evidence="9 12" id="KW-0408">Iron</keyword>
<keyword evidence="14" id="KW-0812">Transmembrane</keyword>
<keyword evidence="7" id="KW-0492">Microsome</keyword>
<dbReference type="InterPro" id="IPR050705">
    <property type="entry name" value="Cytochrome_P450_3A"/>
</dbReference>
<keyword evidence="14" id="KW-0472">Membrane</keyword>
<evidence type="ECO:0000313" key="16">
    <source>
        <dbReference type="Proteomes" id="UP001321473"/>
    </source>
</evidence>
<evidence type="ECO:0000256" key="5">
    <source>
        <dbReference type="ARBA" id="ARBA00022617"/>
    </source>
</evidence>
<dbReference type="AlphaFoldDB" id="A0AAQ4DU99"/>
<comment type="function">
    <text evidence="11">Cytochromes P450 are a group of heme-thiolate monooxygenases. They oxidize a variety of structurally unrelated compounds, including steroids, fatty acids, and xenobiotics.</text>
</comment>
<comment type="similarity">
    <text evidence="4 13">Belongs to the cytochrome P450 family.</text>
</comment>
<dbReference type="GO" id="GO:0005789">
    <property type="term" value="C:endoplasmic reticulum membrane"/>
    <property type="evidence" value="ECO:0007669"/>
    <property type="project" value="UniProtKB-SubCell"/>
</dbReference>
<evidence type="ECO:0008006" key="17">
    <source>
        <dbReference type="Google" id="ProtNLM"/>
    </source>
</evidence>
<dbReference type="InterPro" id="IPR017972">
    <property type="entry name" value="Cyt_P450_CS"/>
</dbReference>
<evidence type="ECO:0000256" key="2">
    <source>
        <dbReference type="ARBA" id="ARBA00004174"/>
    </source>
</evidence>
<keyword evidence="7" id="KW-0256">Endoplasmic reticulum</keyword>
<evidence type="ECO:0000256" key="3">
    <source>
        <dbReference type="ARBA" id="ARBA00004406"/>
    </source>
</evidence>
<evidence type="ECO:0000256" key="4">
    <source>
        <dbReference type="ARBA" id="ARBA00010617"/>
    </source>
</evidence>
<gene>
    <name evidence="15" type="ORF">V5799_007180</name>
</gene>
<dbReference type="SUPFAM" id="SSF48264">
    <property type="entry name" value="Cytochrome P450"/>
    <property type="match status" value="1"/>
</dbReference>
<keyword evidence="14" id="KW-1133">Transmembrane helix</keyword>
<dbReference type="GO" id="GO:0005506">
    <property type="term" value="F:iron ion binding"/>
    <property type="evidence" value="ECO:0007669"/>
    <property type="project" value="InterPro"/>
</dbReference>
<dbReference type="PANTHER" id="PTHR24302">
    <property type="entry name" value="CYTOCHROME P450 FAMILY 3"/>
    <property type="match status" value="1"/>
</dbReference>
<dbReference type="EMBL" id="JARKHS020026761">
    <property type="protein sequence ID" value="KAK8766039.1"/>
    <property type="molecule type" value="Genomic_DNA"/>
</dbReference>
<dbReference type="InterPro" id="IPR001128">
    <property type="entry name" value="Cyt_P450"/>
</dbReference>
<evidence type="ECO:0000256" key="8">
    <source>
        <dbReference type="ARBA" id="ARBA00023002"/>
    </source>
</evidence>
<evidence type="ECO:0000313" key="15">
    <source>
        <dbReference type="EMBL" id="KAK8766039.1"/>
    </source>
</evidence>
<dbReference type="PROSITE" id="PS00086">
    <property type="entry name" value="CYTOCHROME_P450"/>
    <property type="match status" value="1"/>
</dbReference>
<evidence type="ECO:0000256" key="1">
    <source>
        <dbReference type="ARBA" id="ARBA00001971"/>
    </source>
</evidence>
<feature type="binding site" description="axial binding residue" evidence="12">
    <location>
        <position position="501"/>
    </location>
    <ligand>
        <name>heme</name>
        <dbReference type="ChEBI" id="CHEBI:30413"/>
    </ligand>
    <ligandPart>
        <name>Fe</name>
        <dbReference type="ChEBI" id="CHEBI:18248"/>
    </ligandPart>
</feature>
<protein>
    <recommendedName>
        <fullName evidence="17">Cytochrome</fullName>
    </recommendedName>
</protein>
<dbReference type="Gene3D" id="1.10.630.10">
    <property type="entry name" value="Cytochrome P450"/>
    <property type="match status" value="1"/>
</dbReference>
<feature type="transmembrane region" description="Helical" evidence="14">
    <location>
        <begin position="43"/>
        <end position="63"/>
    </location>
</feature>
<evidence type="ECO:0000256" key="14">
    <source>
        <dbReference type="SAM" id="Phobius"/>
    </source>
</evidence>
<dbReference type="GO" id="GO:0016705">
    <property type="term" value="F:oxidoreductase activity, acting on paired donors, with incorporation or reduction of molecular oxygen"/>
    <property type="evidence" value="ECO:0007669"/>
    <property type="project" value="InterPro"/>
</dbReference>
<evidence type="ECO:0000256" key="9">
    <source>
        <dbReference type="ARBA" id="ARBA00023004"/>
    </source>
</evidence>
<dbReference type="InterPro" id="IPR036396">
    <property type="entry name" value="Cyt_P450_sf"/>
</dbReference>
<dbReference type="InterPro" id="IPR002401">
    <property type="entry name" value="Cyt_P450_E_grp-I"/>
</dbReference>
<keyword evidence="10 13" id="KW-0503">Monooxygenase</keyword>
<evidence type="ECO:0000256" key="10">
    <source>
        <dbReference type="ARBA" id="ARBA00023033"/>
    </source>
</evidence>
<proteinExistence type="inferred from homology"/>
<dbReference type="PANTHER" id="PTHR24302:SF15">
    <property type="entry name" value="FATTY-ACID PEROXYGENASE"/>
    <property type="match status" value="1"/>
</dbReference>
<organism evidence="15 16">
    <name type="scientific">Amblyomma americanum</name>
    <name type="common">Lone star tick</name>
    <dbReference type="NCBI Taxonomy" id="6943"/>
    <lineage>
        <taxon>Eukaryota</taxon>
        <taxon>Metazoa</taxon>
        <taxon>Ecdysozoa</taxon>
        <taxon>Arthropoda</taxon>
        <taxon>Chelicerata</taxon>
        <taxon>Arachnida</taxon>
        <taxon>Acari</taxon>
        <taxon>Parasitiformes</taxon>
        <taxon>Ixodida</taxon>
        <taxon>Ixodoidea</taxon>
        <taxon>Ixodidae</taxon>
        <taxon>Amblyomminae</taxon>
        <taxon>Amblyomma</taxon>
    </lineage>
</organism>
<evidence type="ECO:0000256" key="7">
    <source>
        <dbReference type="ARBA" id="ARBA00022848"/>
    </source>
</evidence>
<reference evidence="15 16" key="1">
    <citation type="journal article" date="2023" name="Arcadia Sci">
        <title>De novo assembly of a long-read Amblyomma americanum tick genome.</title>
        <authorList>
            <person name="Chou S."/>
            <person name="Poskanzer K.E."/>
            <person name="Rollins M."/>
            <person name="Thuy-Boun P.S."/>
        </authorList>
    </citation>
    <scope>NUCLEOTIDE SEQUENCE [LARGE SCALE GENOMIC DNA]</scope>
    <source>
        <strain evidence="15">F_SG_1</strain>
        <tissue evidence="15">Salivary glands</tissue>
    </source>
</reference>
<comment type="subcellular location">
    <subcellularLocation>
        <location evidence="3">Endoplasmic reticulum membrane</location>
        <topology evidence="3">Peripheral membrane protein</topology>
    </subcellularLocation>
    <subcellularLocation>
        <location evidence="2">Microsome membrane</location>
        <topology evidence="2">Peripheral membrane protein</topology>
    </subcellularLocation>
</comment>
<keyword evidence="5 12" id="KW-0349">Heme</keyword>
<dbReference type="Proteomes" id="UP001321473">
    <property type="component" value="Unassembled WGS sequence"/>
</dbReference>
<keyword evidence="8 13" id="KW-0560">Oxidoreductase</keyword>
<dbReference type="PRINTS" id="PR00385">
    <property type="entry name" value="P450"/>
</dbReference>